<feature type="domain" description="PAS" evidence="2">
    <location>
        <begin position="35"/>
        <end position="85"/>
    </location>
</feature>
<dbReference type="PANTHER" id="PTHR44757">
    <property type="entry name" value="DIGUANYLATE CYCLASE DGCP"/>
    <property type="match status" value="1"/>
</dbReference>
<dbReference type="InterPro" id="IPR035965">
    <property type="entry name" value="PAS-like_dom_sf"/>
</dbReference>
<dbReference type="Pfam" id="PF13426">
    <property type="entry name" value="PAS_9"/>
    <property type="match status" value="1"/>
</dbReference>
<dbReference type="InterPro" id="IPR029787">
    <property type="entry name" value="Nucleotide_cyclase"/>
</dbReference>
<comment type="caution">
    <text evidence="6">The sequence shown here is derived from an EMBL/GenBank/DDBJ whole genome shotgun (WGS) entry which is preliminary data.</text>
</comment>
<evidence type="ECO:0000259" key="3">
    <source>
        <dbReference type="PROSITE" id="PS50113"/>
    </source>
</evidence>
<evidence type="ECO:0000259" key="4">
    <source>
        <dbReference type="PROSITE" id="PS50883"/>
    </source>
</evidence>
<dbReference type="InterPro" id="IPR052155">
    <property type="entry name" value="Biofilm_reg_signaling"/>
</dbReference>
<dbReference type="AlphaFoldDB" id="A0AA89CNI8"/>
<dbReference type="CDD" id="cd00130">
    <property type="entry name" value="PAS"/>
    <property type="match status" value="1"/>
</dbReference>
<dbReference type="InterPro" id="IPR000014">
    <property type="entry name" value="PAS"/>
</dbReference>
<dbReference type="Proteomes" id="UP000030016">
    <property type="component" value="Unassembled WGS sequence"/>
</dbReference>
<reference evidence="6 7" key="1">
    <citation type="submission" date="2014-01" db="EMBL/GenBank/DDBJ databases">
        <title>Plasmidome dynamics in the species complex Clostridium novyi sensu lato converts strains of independent lineages into distinctly different pathogens.</title>
        <authorList>
            <person name="Skarin H."/>
            <person name="Segerman B."/>
        </authorList>
    </citation>
    <scope>NUCLEOTIDE SEQUENCE [LARGE SCALE GENOMIC DNA]</scope>
    <source>
        <strain evidence="6 7">4570</strain>
    </source>
</reference>
<feature type="region of interest" description="Disordered" evidence="1">
    <location>
        <begin position="1"/>
        <end position="22"/>
    </location>
</feature>
<name>A0AA89CNI8_CLONO</name>
<dbReference type="PROSITE" id="PS50112">
    <property type="entry name" value="PAS"/>
    <property type="match status" value="1"/>
</dbReference>
<evidence type="ECO:0000259" key="2">
    <source>
        <dbReference type="PROSITE" id="PS50112"/>
    </source>
</evidence>
<dbReference type="PANTHER" id="PTHR44757:SF2">
    <property type="entry name" value="BIOFILM ARCHITECTURE MAINTENANCE PROTEIN MBAA"/>
    <property type="match status" value="1"/>
</dbReference>
<dbReference type="PROSITE" id="PS50887">
    <property type="entry name" value="GGDEF"/>
    <property type="match status" value="1"/>
</dbReference>
<evidence type="ECO:0000259" key="5">
    <source>
        <dbReference type="PROSITE" id="PS50887"/>
    </source>
</evidence>
<evidence type="ECO:0000313" key="7">
    <source>
        <dbReference type="Proteomes" id="UP000030016"/>
    </source>
</evidence>
<dbReference type="SMART" id="SM00267">
    <property type="entry name" value="GGDEF"/>
    <property type="match status" value="1"/>
</dbReference>
<evidence type="ECO:0000256" key="1">
    <source>
        <dbReference type="SAM" id="MobiDB-lite"/>
    </source>
</evidence>
<dbReference type="EMBL" id="JDRX01000003">
    <property type="protein sequence ID" value="KGN03121.1"/>
    <property type="molecule type" value="Genomic_DNA"/>
</dbReference>
<dbReference type="Gene3D" id="3.30.70.270">
    <property type="match status" value="1"/>
</dbReference>
<dbReference type="Gene3D" id="3.30.450.20">
    <property type="entry name" value="PAS domain"/>
    <property type="match status" value="1"/>
</dbReference>
<dbReference type="CDD" id="cd01949">
    <property type="entry name" value="GGDEF"/>
    <property type="match status" value="1"/>
</dbReference>
<dbReference type="PROSITE" id="PS50883">
    <property type="entry name" value="EAL"/>
    <property type="match status" value="1"/>
</dbReference>
<dbReference type="Gene3D" id="3.20.20.450">
    <property type="entry name" value="EAL domain"/>
    <property type="match status" value="1"/>
</dbReference>
<dbReference type="InterPro" id="IPR043128">
    <property type="entry name" value="Rev_trsase/Diguanyl_cyclase"/>
</dbReference>
<dbReference type="SUPFAM" id="SSF55785">
    <property type="entry name" value="PYP-like sensor domain (PAS domain)"/>
    <property type="match status" value="1"/>
</dbReference>
<dbReference type="InterPro" id="IPR000160">
    <property type="entry name" value="GGDEF_dom"/>
</dbReference>
<sequence length="591" mass="67496">MRKNNQQVNNSDSKTILQNSHDVSSSYKRNDYQLEYSIFSEIIDSSKEGILILDESLTVLYANNTLLKMCERNIEDVVNKTIYNINKIKVEFYKNIVMNIKQNKIWTGELEYRSKSGKMYSLAISGKSIISQRDLQTYYIVIFEDVTKLKESERDINYLKKYDILTELPQKELFVKTLKDEIIRLEGTGKLVGVVTLGLDDFKFINEAMGHLCGDKLLKDVTRRLKTLDEKYFLARITGDEFGMILTECEDIKDIENRINDIQHLFSKAFIINDQEVFVTASIGISIYPLDALNANDLIMNATSAQNFVKKNGKNDYKIYSKDISKNAYKRIETIALLKHAVENNQFVLHYQPQVSLESGTVKGVEALIRWNHPKLGLVYPDKFIPLAEKTGLIIPMGEWVIREACRQNKIWHDSGFEDLVVSVNLSALQFEKEDLVDVIVDALKTSGLDPKFLEVEITEGILMVNTKKAIQTLNDLKDIGVKIAIDDFGTGYSSLSYLREFPIDRLKIDRSFIMGIPKEDNGAIANIIIELAKSLHLNVVAEGTETLDHINFLKVRKCDTIQGYYFSKPVSGEGFTEILRDNKKLYSNSI</sequence>
<feature type="domain" description="EAL" evidence="4">
    <location>
        <begin position="331"/>
        <end position="584"/>
    </location>
</feature>
<dbReference type="RefSeq" id="WP_039248751.1">
    <property type="nucleotide sequence ID" value="NZ_JDRX01000003.1"/>
</dbReference>
<dbReference type="SUPFAM" id="SSF141868">
    <property type="entry name" value="EAL domain-like"/>
    <property type="match status" value="1"/>
</dbReference>
<gene>
    <name evidence="6" type="ORF">Z969_02260</name>
</gene>
<dbReference type="NCBIfam" id="TIGR00254">
    <property type="entry name" value="GGDEF"/>
    <property type="match status" value="1"/>
</dbReference>
<dbReference type="PROSITE" id="PS50113">
    <property type="entry name" value="PAC"/>
    <property type="match status" value="1"/>
</dbReference>
<evidence type="ECO:0000313" key="6">
    <source>
        <dbReference type="EMBL" id="KGN03121.1"/>
    </source>
</evidence>
<dbReference type="Pfam" id="PF00563">
    <property type="entry name" value="EAL"/>
    <property type="match status" value="1"/>
</dbReference>
<dbReference type="InterPro" id="IPR035919">
    <property type="entry name" value="EAL_sf"/>
</dbReference>
<feature type="domain" description="PAC" evidence="3">
    <location>
        <begin position="106"/>
        <end position="158"/>
    </location>
</feature>
<proteinExistence type="predicted"/>
<protein>
    <submittedName>
        <fullName evidence="6">Nitrogen fixation protein</fullName>
    </submittedName>
</protein>
<dbReference type="InterPro" id="IPR000700">
    <property type="entry name" value="PAS-assoc_C"/>
</dbReference>
<dbReference type="CDD" id="cd01948">
    <property type="entry name" value="EAL"/>
    <property type="match status" value="1"/>
</dbReference>
<dbReference type="NCBIfam" id="TIGR00229">
    <property type="entry name" value="sensory_box"/>
    <property type="match status" value="1"/>
</dbReference>
<dbReference type="FunFam" id="3.20.20.450:FF:000001">
    <property type="entry name" value="Cyclic di-GMP phosphodiesterase yahA"/>
    <property type="match status" value="1"/>
</dbReference>
<dbReference type="SMART" id="SM00052">
    <property type="entry name" value="EAL"/>
    <property type="match status" value="1"/>
</dbReference>
<dbReference type="Pfam" id="PF00990">
    <property type="entry name" value="GGDEF"/>
    <property type="match status" value="1"/>
</dbReference>
<dbReference type="SUPFAM" id="SSF55073">
    <property type="entry name" value="Nucleotide cyclase"/>
    <property type="match status" value="1"/>
</dbReference>
<feature type="domain" description="GGDEF" evidence="5">
    <location>
        <begin position="190"/>
        <end position="322"/>
    </location>
</feature>
<dbReference type="InterPro" id="IPR001633">
    <property type="entry name" value="EAL_dom"/>
</dbReference>
<accession>A0AA89CNI8</accession>
<organism evidence="6 7">
    <name type="scientific">Clostridium novyi A str. 4570</name>
    <dbReference type="NCBI Taxonomy" id="1444290"/>
    <lineage>
        <taxon>Bacteria</taxon>
        <taxon>Bacillati</taxon>
        <taxon>Bacillota</taxon>
        <taxon>Clostridia</taxon>
        <taxon>Eubacteriales</taxon>
        <taxon>Clostridiaceae</taxon>
        <taxon>Clostridium</taxon>
    </lineage>
</organism>